<dbReference type="PROSITE" id="PS00586">
    <property type="entry name" value="RIBOSOMAL_L16_1"/>
    <property type="match status" value="1"/>
</dbReference>
<dbReference type="GO" id="GO:0022625">
    <property type="term" value="C:cytosolic large ribosomal subunit"/>
    <property type="evidence" value="ECO:0007669"/>
    <property type="project" value="TreeGrafter"/>
</dbReference>
<evidence type="ECO:0000256" key="7">
    <source>
        <dbReference type="ARBA" id="ARBA00035198"/>
    </source>
</evidence>
<organism evidence="12 13">
    <name type="scientific">Candidatus Glomeribacter gigasporarum BEG34</name>
    <dbReference type="NCBI Taxonomy" id="1070319"/>
    <lineage>
        <taxon>Bacteria</taxon>
        <taxon>Pseudomonadati</taxon>
        <taxon>Pseudomonadota</taxon>
        <taxon>Betaproteobacteria</taxon>
        <taxon>Burkholderiales</taxon>
        <taxon>Burkholderiaceae</taxon>
        <taxon>Candidatus Glomeribacter</taxon>
    </lineage>
</organism>
<dbReference type="InterPro" id="IPR000114">
    <property type="entry name" value="Ribosomal_uL16_bact-type"/>
</dbReference>
<name>G2J9J8_9BURK</name>
<evidence type="ECO:0000256" key="9">
    <source>
        <dbReference type="RuleBase" id="RU004413"/>
    </source>
</evidence>
<evidence type="ECO:0000256" key="11">
    <source>
        <dbReference type="SAM" id="MobiDB-lite"/>
    </source>
</evidence>
<dbReference type="Gene3D" id="3.90.1170.10">
    <property type="entry name" value="Ribosomal protein L10e/L16"/>
    <property type="match status" value="1"/>
</dbReference>
<dbReference type="eggNOG" id="COG0197">
    <property type="taxonomic scope" value="Bacteria"/>
</dbReference>
<keyword evidence="13" id="KW-1185">Reference proteome</keyword>
<dbReference type="NCBIfam" id="TIGR01164">
    <property type="entry name" value="rplP_bact"/>
    <property type="match status" value="1"/>
</dbReference>
<dbReference type="InterPro" id="IPR036920">
    <property type="entry name" value="Ribosomal_uL16_sf"/>
</dbReference>
<evidence type="ECO:0000256" key="4">
    <source>
        <dbReference type="ARBA" id="ARBA00022884"/>
    </source>
</evidence>
<accession>G2J9J8</accession>
<evidence type="ECO:0000256" key="1">
    <source>
        <dbReference type="ARBA" id="ARBA00008931"/>
    </source>
</evidence>
<dbReference type="AlphaFoldDB" id="G2J9J8"/>
<dbReference type="PRINTS" id="PR00060">
    <property type="entry name" value="RIBOSOMALL16"/>
</dbReference>
<dbReference type="GO" id="GO:0003735">
    <property type="term" value="F:structural constituent of ribosome"/>
    <property type="evidence" value="ECO:0007669"/>
    <property type="project" value="InterPro"/>
</dbReference>
<keyword evidence="4 8" id="KW-0694">RNA-binding</keyword>
<evidence type="ECO:0000256" key="8">
    <source>
        <dbReference type="HAMAP-Rule" id="MF_01342"/>
    </source>
</evidence>
<feature type="compositionally biased region" description="Basic residues" evidence="11">
    <location>
        <begin position="1"/>
        <end position="16"/>
    </location>
</feature>
<reference evidence="12 13" key="1">
    <citation type="submission" date="2011-08" db="EMBL/GenBank/DDBJ databases">
        <title>The genome of the obligate endobacterium of an arbuscular mycorrhizal fungus reveals an interphylum network of nutritional interactions.</title>
        <authorList>
            <person name="Ghignone S."/>
            <person name="Salvioli A."/>
            <person name="Anca I."/>
            <person name="Lumini E."/>
            <person name="Ortu G."/>
            <person name="Petiti L."/>
            <person name="Cruveiller S."/>
            <person name="Bianciotto V."/>
            <person name="Piffanelli P."/>
            <person name="Lanfranco L."/>
            <person name="Bonfante P."/>
        </authorList>
    </citation>
    <scope>NUCLEOTIDE SEQUENCE [LARGE SCALE GENOMIC DNA]</scope>
    <source>
        <strain evidence="12 13">BEG34</strain>
    </source>
</reference>
<dbReference type="InterPro" id="IPR020798">
    <property type="entry name" value="Ribosomal_uL16_CS"/>
</dbReference>
<dbReference type="Pfam" id="PF00252">
    <property type="entry name" value="Ribosomal_L16"/>
    <property type="match status" value="1"/>
</dbReference>
<dbReference type="PANTHER" id="PTHR12220:SF13">
    <property type="entry name" value="LARGE RIBOSOMAL SUBUNIT PROTEIN UL16M"/>
    <property type="match status" value="1"/>
</dbReference>
<dbReference type="GO" id="GO:0019843">
    <property type="term" value="F:rRNA binding"/>
    <property type="evidence" value="ECO:0007669"/>
    <property type="project" value="UniProtKB-UniRule"/>
</dbReference>
<feature type="region of interest" description="Disordered" evidence="11">
    <location>
        <begin position="1"/>
        <end position="22"/>
    </location>
</feature>
<evidence type="ECO:0000256" key="10">
    <source>
        <dbReference type="RuleBase" id="RU004414"/>
    </source>
</evidence>
<dbReference type="SUPFAM" id="SSF54686">
    <property type="entry name" value="Ribosomal protein L16p/L10e"/>
    <property type="match status" value="1"/>
</dbReference>
<evidence type="ECO:0000256" key="2">
    <source>
        <dbReference type="ARBA" id="ARBA00022555"/>
    </source>
</evidence>
<dbReference type="RefSeq" id="WP_006682635.1">
    <property type="nucleotide sequence ID" value="NZ_CAFB01000041.1"/>
</dbReference>
<keyword evidence="2 8" id="KW-0820">tRNA-binding</keyword>
<dbReference type="PANTHER" id="PTHR12220">
    <property type="entry name" value="50S/60S RIBOSOMAL PROTEIN L16"/>
    <property type="match status" value="1"/>
</dbReference>
<dbReference type="OrthoDB" id="9802589at2"/>
<protein>
    <recommendedName>
        <fullName evidence="7 8">Large ribosomal subunit protein uL16</fullName>
    </recommendedName>
</protein>
<dbReference type="CDD" id="cd01433">
    <property type="entry name" value="Ribosomal_L16_L10e"/>
    <property type="match status" value="1"/>
</dbReference>
<dbReference type="EMBL" id="CAFB01000041">
    <property type="protein sequence ID" value="CCD29445.1"/>
    <property type="molecule type" value="Genomic_DNA"/>
</dbReference>
<evidence type="ECO:0000313" key="12">
    <source>
        <dbReference type="EMBL" id="CCD29445.1"/>
    </source>
</evidence>
<comment type="function">
    <text evidence="8 10">Binds 23S rRNA and is also seen to make contacts with the A and possibly P site tRNAs.</text>
</comment>
<dbReference type="GO" id="GO:0000049">
    <property type="term" value="F:tRNA binding"/>
    <property type="evidence" value="ECO:0007669"/>
    <property type="project" value="UniProtKB-KW"/>
</dbReference>
<dbReference type="Proteomes" id="UP000054051">
    <property type="component" value="Unassembled WGS sequence"/>
</dbReference>
<comment type="caution">
    <text evidence="12">The sequence shown here is derived from an EMBL/GenBank/DDBJ whole genome shotgun (WGS) entry which is preliminary data.</text>
</comment>
<dbReference type="FunFam" id="3.90.1170.10:FF:000001">
    <property type="entry name" value="50S ribosomal protein L16"/>
    <property type="match status" value="1"/>
</dbReference>
<dbReference type="GO" id="GO:0006412">
    <property type="term" value="P:translation"/>
    <property type="evidence" value="ECO:0007669"/>
    <property type="project" value="UniProtKB-UniRule"/>
</dbReference>
<sequence>MLQPKRRKFRKEHKGRNTGVASRGTAVSFGEYGLKSIGRGRLTSRQIEAARRAMTRHIKRGGRIWIRIFPDKPISRKPAEVRMGNGKGNPEYYVAEIQPGKMLYEMDGVQETLAREAFRLAAAKLPLRTVFIARQLGT</sequence>
<dbReference type="InterPro" id="IPR016180">
    <property type="entry name" value="Ribosomal_uL16_dom"/>
</dbReference>
<proteinExistence type="inferred from homology"/>
<evidence type="ECO:0000256" key="3">
    <source>
        <dbReference type="ARBA" id="ARBA00022730"/>
    </source>
</evidence>
<keyword evidence="6 8" id="KW-0687">Ribonucleoprotein</keyword>
<dbReference type="InterPro" id="IPR047873">
    <property type="entry name" value="Ribosomal_uL16"/>
</dbReference>
<keyword evidence="3 8" id="KW-0699">rRNA-binding</keyword>
<dbReference type="HAMAP" id="MF_01342">
    <property type="entry name" value="Ribosomal_uL16"/>
    <property type="match status" value="1"/>
</dbReference>
<comment type="subunit">
    <text evidence="8 10">Part of the 50S ribosomal subunit.</text>
</comment>
<keyword evidence="5 8" id="KW-0689">Ribosomal protein</keyword>
<comment type="similarity">
    <text evidence="1 8 9">Belongs to the universal ribosomal protein uL16 family.</text>
</comment>
<dbReference type="STRING" id="1070319.CAGGBEG34_240015"/>
<evidence type="ECO:0000256" key="6">
    <source>
        <dbReference type="ARBA" id="ARBA00023274"/>
    </source>
</evidence>
<evidence type="ECO:0000313" key="13">
    <source>
        <dbReference type="Proteomes" id="UP000054051"/>
    </source>
</evidence>
<gene>
    <name evidence="8 12" type="primary">rplP</name>
    <name evidence="12" type="ORF">CAGGBEG34_240015</name>
</gene>
<evidence type="ECO:0000256" key="5">
    <source>
        <dbReference type="ARBA" id="ARBA00022980"/>
    </source>
</evidence>